<sequence length="435" mass="50622">MAIVKYFYGINEIIERIESNEARQLLQKCFYDTLGGYLKHLIVPITKYSFYAGNVSLSTMQKITNLYDRCKELLDTNGNTWSDPIIDFSKFTVKILPVSISNNENEAMKSCASLITNNDDEMMVPLPKIETDDEDNLSDNDDEFSTVLILPFKRDQSLFNINSKRSAFVLFRYYVTVTQCFTYQGIDQLAFNRRLKMWINENVLQYLDDDDVYPAFGAVLRILETINDSHDSTYLGSKDRKIKRPRQSLSSHSNLFTDEQTNDFSFDDPNRDIYWWLNAILASIGIFILTFLIVYLLARICCNRKRIKQTESGGNRSLKGKFSKMLQSNTHIPERDEYYEYKKLPTKSLQFENEKSKRKKIFSKLKGRKEKIPLPRLNQSDLDSEDEIVLHDSKISSTTSLGTDKKKAIDESEESRKQKEDKIPLIRSRSPKTRK</sequence>
<name>A0A9J6BTY7_POLVA</name>
<dbReference type="Proteomes" id="UP001107558">
    <property type="component" value="Chromosome 3"/>
</dbReference>
<evidence type="ECO:0000256" key="2">
    <source>
        <dbReference type="SAM" id="Phobius"/>
    </source>
</evidence>
<dbReference type="EMBL" id="JADBJN010000003">
    <property type="protein sequence ID" value="KAG5672963.1"/>
    <property type="molecule type" value="Genomic_DNA"/>
</dbReference>
<evidence type="ECO:0000256" key="1">
    <source>
        <dbReference type="SAM" id="MobiDB-lite"/>
    </source>
</evidence>
<feature type="region of interest" description="Disordered" evidence="1">
    <location>
        <begin position="393"/>
        <end position="435"/>
    </location>
</feature>
<keyword evidence="2" id="KW-0812">Transmembrane</keyword>
<proteinExistence type="predicted"/>
<evidence type="ECO:0000313" key="4">
    <source>
        <dbReference type="Proteomes" id="UP001107558"/>
    </source>
</evidence>
<gene>
    <name evidence="3" type="ORF">PVAND_003050</name>
</gene>
<keyword evidence="2" id="KW-1133">Transmembrane helix</keyword>
<reference evidence="3" key="1">
    <citation type="submission" date="2021-03" db="EMBL/GenBank/DDBJ databases">
        <title>Chromosome level genome of the anhydrobiotic midge Polypedilum vanderplanki.</title>
        <authorList>
            <person name="Yoshida Y."/>
            <person name="Kikawada T."/>
            <person name="Gusev O."/>
        </authorList>
    </citation>
    <scope>NUCLEOTIDE SEQUENCE</scope>
    <source>
        <strain evidence="3">NIAS01</strain>
        <tissue evidence="3">Whole body or cell culture</tissue>
    </source>
</reference>
<dbReference type="AlphaFoldDB" id="A0A9J6BTY7"/>
<evidence type="ECO:0000313" key="3">
    <source>
        <dbReference type="EMBL" id="KAG5672963.1"/>
    </source>
</evidence>
<feature type="compositionally biased region" description="Basic and acidic residues" evidence="1">
    <location>
        <begin position="403"/>
        <end position="424"/>
    </location>
</feature>
<keyword evidence="4" id="KW-1185">Reference proteome</keyword>
<keyword evidence="2" id="KW-0472">Membrane</keyword>
<organism evidence="3 4">
    <name type="scientific">Polypedilum vanderplanki</name>
    <name type="common">Sleeping chironomid midge</name>
    <dbReference type="NCBI Taxonomy" id="319348"/>
    <lineage>
        <taxon>Eukaryota</taxon>
        <taxon>Metazoa</taxon>
        <taxon>Ecdysozoa</taxon>
        <taxon>Arthropoda</taxon>
        <taxon>Hexapoda</taxon>
        <taxon>Insecta</taxon>
        <taxon>Pterygota</taxon>
        <taxon>Neoptera</taxon>
        <taxon>Endopterygota</taxon>
        <taxon>Diptera</taxon>
        <taxon>Nematocera</taxon>
        <taxon>Chironomoidea</taxon>
        <taxon>Chironomidae</taxon>
        <taxon>Chironominae</taxon>
        <taxon>Polypedilum</taxon>
        <taxon>Polypedilum</taxon>
    </lineage>
</organism>
<dbReference type="OrthoDB" id="6614503at2759"/>
<comment type="caution">
    <text evidence="3">The sequence shown here is derived from an EMBL/GenBank/DDBJ whole genome shotgun (WGS) entry which is preliminary data.</text>
</comment>
<accession>A0A9J6BTY7</accession>
<protein>
    <submittedName>
        <fullName evidence="3">Uncharacterized protein</fullName>
    </submittedName>
</protein>
<feature type="transmembrane region" description="Helical" evidence="2">
    <location>
        <begin position="273"/>
        <end position="298"/>
    </location>
</feature>